<reference evidence="2" key="2">
    <citation type="submission" date="2021-08" db="EMBL/GenBank/DDBJ databases">
        <authorList>
            <person name="Tani A."/>
            <person name="Ola A."/>
            <person name="Ogura Y."/>
            <person name="Katsura K."/>
            <person name="Hayashi T."/>
        </authorList>
    </citation>
    <scope>NUCLEOTIDE SEQUENCE</scope>
    <source>
        <strain evidence="2">DSM 14458</strain>
    </source>
</reference>
<organism evidence="2 3">
    <name type="scientific">Methylorubrum suomiense</name>
    <dbReference type="NCBI Taxonomy" id="144191"/>
    <lineage>
        <taxon>Bacteria</taxon>
        <taxon>Pseudomonadati</taxon>
        <taxon>Pseudomonadota</taxon>
        <taxon>Alphaproteobacteria</taxon>
        <taxon>Hyphomicrobiales</taxon>
        <taxon>Methylobacteriaceae</taxon>
        <taxon>Methylorubrum</taxon>
    </lineage>
</organism>
<keyword evidence="3" id="KW-1185">Reference proteome</keyword>
<reference evidence="2" key="1">
    <citation type="journal article" date="2021" name="Front. Microbiol.">
        <title>Comprehensive Comparative Genomics and Phenotyping of Methylobacterium Species.</title>
        <authorList>
            <person name="Alessa O."/>
            <person name="Ogura Y."/>
            <person name="Fujitani Y."/>
            <person name="Takami H."/>
            <person name="Hayashi T."/>
            <person name="Sahin N."/>
            <person name="Tani A."/>
        </authorList>
    </citation>
    <scope>NUCLEOTIDE SEQUENCE</scope>
    <source>
        <strain evidence="2">DSM 14458</strain>
    </source>
</reference>
<sequence>MAITVPGQQGATGPQGDRGPPGPLNNGFGTVDYTDTDAGIPLQIPAGQWVRMARNLVPSTSNANPPAGPWTGFQFWRDGALRARAVGDLIALKFSYVVVPEQRGSAIRFGLWPGGMSEFDFGPGPIIISSDAGQEERSSATFIQNVRSRFVTWGAEVHIWSSAGATLLEFSPEITPQGHVSASA</sequence>
<dbReference type="EMBL" id="BPRE01000013">
    <property type="protein sequence ID" value="GJE77268.1"/>
    <property type="molecule type" value="Genomic_DNA"/>
</dbReference>
<evidence type="ECO:0008006" key="4">
    <source>
        <dbReference type="Google" id="ProtNLM"/>
    </source>
</evidence>
<evidence type="ECO:0000313" key="2">
    <source>
        <dbReference type="EMBL" id="GJE77268.1"/>
    </source>
</evidence>
<evidence type="ECO:0000256" key="1">
    <source>
        <dbReference type="SAM" id="MobiDB-lite"/>
    </source>
</evidence>
<protein>
    <recommendedName>
        <fullName evidence="4">Collagen-like protein</fullName>
    </recommendedName>
</protein>
<dbReference type="Proteomes" id="UP001055093">
    <property type="component" value="Unassembled WGS sequence"/>
</dbReference>
<gene>
    <name evidence="2" type="ORF">BGCPKDLD_3871</name>
</gene>
<comment type="caution">
    <text evidence="2">The sequence shown here is derived from an EMBL/GenBank/DDBJ whole genome shotgun (WGS) entry which is preliminary data.</text>
</comment>
<accession>A0ABQ4UYN7</accession>
<feature type="region of interest" description="Disordered" evidence="1">
    <location>
        <begin position="1"/>
        <end position="31"/>
    </location>
</feature>
<name>A0ABQ4UYN7_9HYPH</name>
<proteinExistence type="predicted"/>
<evidence type="ECO:0000313" key="3">
    <source>
        <dbReference type="Proteomes" id="UP001055093"/>
    </source>
</evidence>
<feature type="compositionally biased region" description="Polar residues" evidence="1">
    <location>
        <begin position="1"/>
        <end position="12"/>
    </location>
</feature>